<dbReference type="AlphaFoldDB" id="A0A418AZX6"/>
<sequence>MVFLATTVRRAAVKAASARPTVVSCSFATSVRPANSAILQQLEMFPEFKESADACNKHLFDRAVAPLTRMLQVCDTISPALAVEAAWELGKVHARLGHVEEAVRYFQRDVVHGTEQSVRVQLAHGDGAAALVLAGALPSPSKEVYKGIAQYVLSGDVVLPESHGKILTIAVVSAVDYSSIDVLCSSLDAISSTIGVSVNKANYAALAAASDLSSLGATSSQPLEASPASHSHLDEAVALWNDLVEALSSQDGLTRADLSFLASILTNLVYLAQGRTEDAMNILGQALKRNEAVPSQPLELARTLGLLAIGYHRLGQAVSSEGLFSSSLDKFEAATQLSRVHTVAYAKTLVGYGHLLKQWEKREADGDAKLAKGNALLGHDSWVTLVYLGLE</sequence>
<keyword evidence="2" id="KW-1185">Reference proteome</keyword>
<accession>A0A418AZX6</accession>
<dbReference type="InterPro" id="IPR011990">
    <property type="entry name" value="TPR-like_helical_dom_sf"/>
</dbReference>
<dbReference type="Proteomes" id="UP000285060">
    <property type="component" value="Unassembled WGS sequence"/>
</dbReference>
<name>A0A418AZX6_9STRA</name>
<dbReference type="EMBL" id="QUSY01000233">
    <property type="protein sequence ID" value="RHY31218.1"/>
    <property type="molecule type" value="Genomic_DNA"/>
</dbReference>
<evidence type="ECO:0000313" key="2">
    <source>
        <dbReference type="Proteomes" id="UP000285060"/>
    </source>
</evidence>
<dbReference type="Gene3D" id="1.25.40.10">
    <property type="entry name" value="Tetratricopeptide repeat domain"/>
    <property type="match status" value="1"/>
</dbReference>
<evidence type="ECO:0008006" key="3">
    <source>
        <dbReference type="Google" id="ProtNLM"/>
    </source>
</evidence>
<proteinExistence type="predicted"/>
<reference evidence="1 2" key="1">
    <citation type="submission" date="2018-08" db="EMBL/GenBank/DDBJ databases">
        <title>Aphanomyces genome sequencing and annotation.</title>
        <authorList>
            <person name="Minardi D."/>
            <person name="Oidtmann B."/>
            <person name="Van Der Giezen M."/>
            <person name="Studholme D.J."/>
        </authorList>
    </citation>
    <scope>NUCLEOTIDE SEQUENCE [LARGE SCALE GENOMIC DNA]</scope>
    <source>
        <strain evidence="1 2">NJM0002</strain>
    </source>
</reference>
<dbReference type="VEuPathDB" id="FungiDB:H310_13262"/>
<organism evidence="1 2">
    <name type="scientific">Aphanomyces invadans</name>
    <dbReference type="NCBI Taxonomy" id="157072"/>
    <lineage>
        <taxon>Eukaryota</taxon>
        <taxon>Sar</taxon>
        <taxon>Stramenopiles</taxon>
        <taxon>Oomycota</taxon>
        <taxon>Saprolegniomycetes</taxon>
        <taxon>Saprolegniales</taxon>
        <taxon>Verrucalvaceae</taxon>
        <taxon>Aphanomyces</taxon>
    </lineage>
</organism>
<dbReference type="SUPFAM" id="SSF48452">
    <property type="entry name" value="TPR-like"/>
    <property type="match status" value="1"/>
</dbReference>
<protein>
    <recommendedName>
        <fullName evidence="3">MalT-like TPR region domain-containing protein</fullName>
    </recommendedName>
</protein>
<comment type="caution">
    <text evidence="1">The sequence shown here is derived from an EMBL/GenBank/DDBJ whole genome shotgun (WGS) entry which is preliminary data.</text>
</comment>
<gene>
    <name evidence="1" type="ORF">DYB32_003666</name>
</gene>
<evidence type="ECO:0000313" key="1">
    <source>
        <dbReference type="EMBL" id="RHY31218.1"/>
    </source>
</evidence>